<evidence type="ECO:0000256" key="4">
    <source>
        <dbReference type="ARBA" id="ARBA00022485"/>
    </source>
</evidence>
<gene>
    <name evidence="12" type="ORF">Pla100_31860</name>
</gene>
<dbReference type="GO" id="GO:0016020">
    <property type="term" value="C:membrane"/>
    <property type="evidence" value="ECO:0007669"/>
    <property type="project" value="TreeGrafter"/>
</dbReference>
<dbReference type="PANTHER" id="PTHR43105">
    <property type="entry name" value="RESPIRATORY NITRATE REDUCTASE"/>
    <property type="match status" value="1"/>
</dbReference>
<dbReference type="GO" id="GO:0030151">
    <property type="term" value="F:molybdenum ion binding"/>
    <property type="evidence" value="ECO:0007669"/>
    <property type="project" value="InterPro"/>
</dbReference>
<evidence type="ECO:0000256" key="9">
    <source>
        <dbReference type="ARBA" id="ARBA00023014"/>
    </source>
</evidence>
<dbReference type="RefSeq" id="WP_146578604.1">
    <property type="nucleotide sequence ID" value="NZ_SJPM01000006.1"/>
</dbReference>
<dbReference type="InterPro" id="IPR006657">
    <property type="entry name" value="MoPterin_dinucl-bd_dom"/>
</dbReference>
<dbReference type="EC" id="1.17.1.9" evidence="12"/>
<dbReference type="Pfam" id="PF00384">
    <property type="entry name" value="Molybdopterin"/>
    <property type="match status" value="1"/>
</dbReference>
<dbReference type="Gene3D" id="3.40.228.10">
    <property type="entry name" value="Dimethylsulfoxide Reductase, domain 2"/>
    <property type="match status" value="1"/>
</dbReference>
<dbReference type="InterPro" id="IPR041953">
    <property type="entry name" value="YdeP_MopB"/>
</dbReference>
<dbReference type="OrthoDB" id="9805142at2"/>
<proteinExistence type="inferred from homology"/>
<evidence type="ECO:0000259" key="10">
    <source>
        <dbReference type="Pfam" id="PF00384"/>
    </source>
</evidence>
<dbReference type="InterPro" id="IPR010046">
    <property type="entry name" value="Mopterin_OxRdtse_a_bac"/>
</dbReference>
<evidence type="ECO:0000259" key="11">
    <source>
        <dbReference type="Pfam" id="PF01568"/>
    </source>
</evidence>
<reference evidence="12 13" key="1">
    <citation type="submission" date="2019-02" db="EMBL/GenBank/DDBJ databases">
        <title>Deep-cultivation of Planctomycetes and their phenomic and genomic characterization uncovers novel biology.</title>
        <authorList>
            <person name="Wiegand S."/>
            <person name="Jogler M."/>
            <person name="Boedeker C."/>
            <person name="Pinto D."/>
            <person name="Vollmers J."/>
            <person name="Rivas-Marin E."/>
            <person name="Kohn T."/>
            <person name="Peeters S.H."/>
            <person name="Heuer A."/>
            <person name="Rast P."/>
            <person name="Oberbeckmann S."/>
            <person name="Bunk B."/>
            <person name="Jeske O."/>
            <person name="Meyerdierks A."/>
            <person name="Storesund J.E."/>
            <person name="Kallscheuer N."/>
            <person name="Luecker S."/>
            <person name="Lage O.M."/>
            <person name="Pohl T."/>
            <person name="Merkel B.J."/>
            <person name="Hornburger P."/>
            <person name="Mueller R.-W."/>
            <person name="Bruemmer F."/>
            <person name="Labrenz M."/>
            <person name="Spormann A.M."/>
            <person name="Op Den Camp H."/>
            <person name="Overmann J."/>
            <person name="Amann R."/>
            <person name="Jetten M.S.M."/>
            <person name="Mascher T."/>
            <person name="Medema M.H."/>
            <person name="Devos D.P."/>
            <person name="Kaster A.-K."/>
            <person name="Ovreas L."/>
            <person name="Rohde M."/>
            <person name="Galperin M.Y."/>
            <person name="Jogler C."/>
        </authorList>
    </citation>
    <scope>NUCLEOTIDE SEQUENCE [LARGE SCALE GENOMIC DNA]</scope>
    <source>
        <strain evidence="12 13">Pla100</strain>
    </source>
</reference>
<dbReference type="Gene3D" id="2.40.40.20">
    <property type="match status" value="1"/>
</dbReference>
<keyword evidence="5" id="KW-0500">Molybdenum</keyword>
<dbReference type="InterPro" id="IPR037951">
    <property type="entry name" value="MopB_CT_YdeP"/>
</dbReference>
<protein>
    <submittedName>
        <fullName evidence="12">Putative formate dehydrogenase</fullName>
        <ecNumber evidence="12">1.17.1.9</ecNumber>
    </submittedName>
</protein>
<keyword evidence="6" id="KW-0479">Metal-binding</keyword>
<organism evidence="12 13">
    <name type="scientific">Neorhodopirellula pilleata</name>
    <dbReference type="NCBI Taxonomy" id="2714738"/>
    <lineage>
        <taxon>Bacteria</taxon>
        <taxon>Pseudomonadati</taxon>
        <taxon>Planctomycetota</taxon>
        <taxon>Planctomycetia</taxon>
        <taxon>Pirellulales</taxon>
        <taxon>Pirellulaceae</taxon>
        <taxon>Neorhodopirellula</taxon>
    </lineage>
</organism>
<evidence type="ECO:0000256" key="2">
    <source>
        <dbReference type="ARBA" id="ARBA00001966"/>
    </source>
</evidence>
<dbReference type="CDD" id="cd02787">
    <property type="entry name" value="MopB_CT_ydeP"/>
    <property type="match status" value="1"/>
</dbReference>
<dbReference type="Proteomes" id="UP000316213">
    <property type="component" value="Unassembled WGS sequence"/>
</dbReference>
<dbReference type="SUPFAM" id="SSF53706">
    <property type="entry name" value="Formate dehydrogenase/DMSO reductase, domains 1-3"/>
    <property type="match status" value="1"/>
</dbReference>
<dbReference type="SUPFAM" id="SSF50692">
    <property type="entry name" value="ADC-like"/>
    <property type="match status" value="1"/>
</dbReference>
<comment type="similarity">
    <text evidence="3">Belongs to the prokaryotic molybdopterin-containing oxidoreductase family.</text>
</comment>
<evidence type="ECO:0000256" key="1">
    <source>
        <dbReference type="ARBA" id="ARBA00001942"/>
    </source>
</evidence>
<dbReference type="EMBL" id="SJPM01000006">
    <property type="protein sequence ID" value="TWT95545.1"/>
    <property type="molecule type" value="Genomic_DNA"/>
</dbReference>
<dbReference type="AlphaFoldDB" id="A0A5C6A8A7"/>
<keyword evidence="13" id="KW-1185">Reference proteome</keyword>
<keyword evidence="8" id="KW-0408">Iron</keyword>
<accession>A0A5C6A8A7</accession>
<dbReference type="InterPro" id="IPR009010">
    <property type="entry name" value="Asp_de-COase-like_dom_sf"/>
</dbReference>
<keyword evidence="9" id="KW-0411">Iron-sulfur</keyword>
<evidence type="ECO:0000256" key="7">
    <source>
        <dbReference type="ARBA" id="ARBA00023002"/>
    </source>
</evidence>
<dbReference type="CDD" id="cd02767">
    <property type="entry name" value="MopB_ydeP"/>
    <property type="match status" value="1"/>
</dbReference>
<dbReference type="PANTHER" id="PTHR43105:SF4">
    <property type="entry name" value="PROTEIN YDEP"/>
    <property type="match status" value="1"/>
</dbReference>
<comment type="cofactor">
    <cofactor evidence="1">
        <name>Mo-bis(molybdopterin guanine dinucleotide)</name>
        <dbReference type="ChEBI" id="CHEBI:60539"/>
    </cofactor>
</comment>
<name>A0A5C6A8A7_9BACT</name>
<evidence type="ECO:0000313" key="13">
    <source>
        <dbReference type="Proteomes" id="UP000316213"/>
    </source>
</evidence>
<dbReference type="InterPro" id="IPR050123">
    <property type="entry name" value="Prok_molybdopt-oxidoreductase"/>
</dbReference>
<feature type="domain" description="Molybdopterin dinucleotide-binding" evidence="11">
    <location>
        <begin position="681"/>
        <end position="787"/>
    </location>
</feature>
<dbReference type="NCBIfam" id="TIGR01701">
    <property type="entry name" value="Fdhalpha-like"/>
    <property type="match status" value="1"/>
</dbReference>
<dbReference type="GO" id="GO:0051539">
    <property type="term" value="F:4 iron, 4 sulfur cluster binding"/>
    <property type="evidence" value="ECO:0007669"/>
    <property type="project" value="UniProtKB-KW"/>
</dbReference>
<keyword evidence="7 12" id="KW-0560">Oxidoreductase</keyword>
<comment type="cofactor">
    <cofactor evidence="2">
        <name>[4Fe-4S] cluster</name>
        <dbReference type="ChEBI" id="CHEBI:49883"/>
    </cofactor>
</comment>
<evidence type="ECO:0000313" key="12">
    <source>
        <dbReference type="EMBL" id="TWT95545.1"/>
    </source>
</evidence>
<evidence type="ECO:0000256" key="8">
    <source>
        <dbReference type="ARBA" id="ARBA00023004"/>
    </source>
</evidence>
<dbReference type="PIRSF" id="PIRSF000144">
    <property type="entry name" value="CbbBc"/>
    <property type="match status" value="1"/>
</dbReference>
<dbReference type="GO" id="GO:0045333">
    <property type="term" value="P:cellular respiration"/>
    <property type="evidence" value="ECO:0007669"/>
    <property type="project" value="UniProtKB-ARBA"/>
</dbReference>
<comment type="caution">
    <text evidence="12">The sequence shown here is derived from an EMBL/GenBank/DDBJ whole genome shotgun (WGS) entry which is preliminary data.</text>
</comment>
<sequence length="802" mass="89034">MSTTLPSQQAEAFSDVIDTDESFPLDNGHAPVHLIPTEKDGQLKQTPVKTKGTGLSAVVSSFKYAIGEAGLMRGTLPMLQVNQKDGFDCPGCAWPDPDGHRSAFEFCENGAKAIAHESDRRRVTRDFFERYSVSEMSRHSDYWLEQQGRLTEPMVLREGATHYTPISWDDAYALIADELGKLDSPDEACFYTSGKATNEAAFVFQTMVRAFGTNNLPDCSNMCHESSGRAMTRMFGNGKGTVLLEDFKEAELVFVVGQNPGTNHPRQLSALQQSKRAGAKIITVNPLPEAGLMGFMNPQEVGGMLGIATQLTDVFLQVKINGDIALFKGIMKQLVEWDDAEGGGIIDREFVQQHTVELEPLLESLRAASWDEIARRSGISRDQISETATLVREREKIVICWCLGVTQHLNGTQNVQEFLNLLLLRGAIGKPGAGACCVRGHSNVQGDRTMGVWEQPKREFLDRMQAAFGFDPPRHHGYDSQRAAIAMHEGKLKVFVSLGGNFLMAMPDTRYGGEGLQQTELTVRIGTKLNRADLVTGKQSLILPCLGRTESDVRIDADGTKREQISSTENSMGVVQRSTGRFAPASKDLLNETEILCRIAHAIVGDRVGIDWLAWANDYDRIRDAIAKVIPGFEDYNRKVRQDGGFYLPNGPRQRQFPTPQGKAVFTVNPIPREEVGPGEFAMTTVRSHDQFNTTIYGPHDRYRGIYNARQVVMMNEADMVELGLKPQQPVHVTSCFEGNIRRVCGFKVVPYPIPRQCLAMYYPEANPLIPMERTDEFSNCPSFKLTVVTVEAADKRSDGHR</sequence>
<dbReference type="GO" id="GO:0008863">
    <property type="term" value="F:formate dehydrogenase (NAD+) activity"/>
    <property type="evidence" value="ECO:0007669"/>
    <property type="project" value="UniProtKB-EC"/>
</dbReference>
<keyword evidence="4" id="KW-0004">4Fe-4S</keyword>
<dbReference type="GO" id="GO:0043546">
    <property type="term" value="F:molybdopterin cofactor binding"/>
    <property type="evidence" value="ECO:0007669"/>
    <property type="project" value="InterPro"/>
</dbReference>
<feature type="domain" description="Molybdopterin oxidoreductase" evidence="10">
    <location>
        <begin position="149"/>
        <end position="510"/>
    </location>
</feature>
<dbReference type="Gene3D" id="3.40.50.740">
    <property type="match status" value="1"/>
</dbReference>
<dbReference type="InterPro" id="IPR006656">
    <property type="entry name" value="Mopterin_OxRdtase"/>
</dbReference>
<evidence type="ECO:0000256" key="5">
    <source>
        <dbReference type="ARBA" id="ARBA00022505"/>
    </source>
</evidence>
<evidence type="ECO:0000256" key="3">
    <source>
        <dbReference type="ARBA" id="ARBA00010312"/>
    </source>
</evidence>
<dbReference type="Pfam" id="PF01568">
    <property type="entry name" value="Molydop_binding"/>
    <property type="match status" value="1"/>
</dbReference>
<evidence type="ECO:0000256" key="6">
    <source>
        <dbReference type="ARBA" id="ARBA00022723"/>
    </source>
</evidence>